<keyword evidence="3" id="KW-1185">Reference proteome</keyword>
<organism evidence="2 3">
    <name type="scientific">Piscinibacter gummiphilus</name>
    <dbReference type="NCBI Taxonomy" id="946333"/>
    <lineage>
        <taxon>Bacteria</taxon>
        <taxon>Pseudomonadati</taxon>
        <taxon>Pseudomonadota</taxon>
        <taxon>Betaproteobacteria</taxon>
        <taxon>Burkholderiales</taxon>
        <taxon>Sphaerotilaceae</taxon>
        <taxon>Piscinibacter</taxon>
    </lineage>
</organism>
<evidence type="ECO:0000256" key="1">
    <source>
        <dbReference type="SAM" id="MobiDB-lite"/>
    </source>
</evidence>
<reference evidence="2 3" key="1">
    <citation type="submission" date="2016-04" db="EMBL/GenBank/DDBJ databases">
        <title>Complete genome sequence of natural rubber-degrading, novel Gram-negative bacterium, Rhizobacter gummiphilus strain NS21.</title>
        <authorList>
            <person name="Tabata M."/>
            <person name="Kasai D."/>
            <person name="Fukuda M."/>
        </authorList>
    </citation>
    <scope>NUCLEOTIDE SEQUENCE [LARGE SCALE GENOMIC DNA]</scope>
    <source>
        <strain evidence="2 3">NS21</strain>
    </source>
</reference>
<sequence>MDLSDLNRAPANTGTATPPPNTDDKGSPDALRWAEILNALSAETSGPLTAALERVQTLATTGRIDRASLRALAEEIQHARQAGMTGQQLTRLASGRVRQTHERLRLTDALKEVLAQRTRETQARGIVIKQVLKPAEVIVDASLLFSLFNAVLAWSLAHARSNIEFRTDIKSWPTHARVTCRFAYRPADERIEEPADLALRASLDTMTWRLLEQTAWAMGLPLDRKFDGANAVLTLEFPRTVNDQIEGVSAIELDQGFSPSLSSKPLAGSQVLVVASRRDVRVQVRDAIRSMGLIVDFVGSVEEARDFCRSGVPHAIVIESVLRGDRFNALRQECIEAVADVVFIEIIEEGNTFEISGFGGLNMARVGRDAITASLPSALMFELSKAAAT</sequence>
<proteinExistence type="predicted"/>
<accession>A0A1W6LFM4</accession>
<dbReference type="OrthoDB" id="9149617at2"/>
<protein>
    <submittedName>
        <fullName evidence="2">Uncharacterized protein</fullName>
    </submittedName>
</protein>
<evidence type="ECO:0000313" key="2">
    <source>
        <dbReference type="EMBL" id="ARN23082.1"/>
    </source>
</evidence>
<dbReference type="AlphaFoldDB" id="A0A1W6LFM4"/>
<dbReference type="STRING" id="946333.A4W93_26040"/>
<dbReference type="Proteomes" id="UP000193427">
    <property type="component" value="Chromosome"/>
</dbReference>
<feature type="compositionally biased region" description="Low complexity" evidence="1">
    <location>
        <begin position="7"/>
        <end position="16"/>
    </location>
</feature>
<dbReference type="EMBL" id="CP015118">
    <property type="protein sequence ID" value="ARN23082.1"/>
    <property type="molecule type" value="Genomic_DNA"/>
</dbReference>
<feature type="region of interest" description="Disordered" evidence="1">
    <location>
        <begin position="1"/>
        <end position="28"/>
    </location>
</feature>
<dbReference type="RefSeq" id="WP_085753396.1">
    <property type="nucleotide sequence ID" value="NZ_BSPR01000017.1"/>
</dbReference>
<dbReference type="KEGG" id="rgu:A4W93_26040"/>
<name>A0A1W6LFM4_9BURK</name>
<gene>
    <name evidence="2" type="ORF">A4W93_26040</name>
</gene>
<evidence type="ECO:0000313" key="3">
    <source>
        <dbReference type="Proteomes" id="UP000193427"/>
    </source>
</evidence>